<dbReference type="OrthoDB" id="6614653at2759"/>
<dbReference type="Gene3D" id="3.30.300.30">
    <property type="match status" value="1"/>
</dbReference>
<feature type="domain" description="AMP-dependent synthetase/ligase" evidence="2">
    <location>
        <begin position="76"/>
        <end position="387"/>
    </location>
</feature>
<evidence type="ECO:0000256" key="1">
    <source>
        <dbReference type="ARBA" id="ARBA00006432"/>
    </source>
</evidence>
<evidence type="ECO:0000259" key="2">
    <source>
        <dbReference type="Pfam" id="PF00501"/>
    </source>
</evidence>
<evidence type="ECO:0000313" key="5">
    <source>
        <dbReference type="Proteomes" id="UP000030686"/>
    </source>
</evidence>
<feature type="domain" description="AMP-binding enzyme C-terminal" evidence="3">
    <location>
        <begin position="441"/>
        <end position="526"/>
    </location>
</feature>
<accession>W6PY91</accession>
<evidence type="ECO:0000313" key="4">
    <source>
        <dbReference type="EMBL" id="CDM28721.1"/>
    </source>
</evidence>
<dbReference type="STRING" id="1365484.W6PY91"/>
<dbReference type="Pfam" id="PF13193">
    <property type="entry name" value="AMP-binding_C"/>
    <property type="match status" value="1"/>
</dbReference>
<dbReference type="PANTHER" id="PTHR43201">
    <property type="entry name" value="ACYL-COA SYNTHETASE"/>
    <property type="match status" value="1"/>
</dbReference>
<dbReference type="OMA" id="WLLERWE"/>
<gene>
    <name evidence="4" type="ORF">PROQFM164_S01g002532</name>
</gene>
<reference evidence="4" key="1">
    <citation type="journal article" date="2014" name="Nat. Commun.">
        <title>Multiple recent horizontal transfers of a large genomic region in cheese making fungi.</title>
        <authorList>
            <person name="Cheeseman K."/>
            <person name="Ropars J."/>
            <person name="Renault P."/>
            <person name="Dupont J."/>
            <person name="Gouzy J."/>
            <person name="Branca A."/>
            <person name="Abraham A.L."/>
            <person name="Ceppi M."/>
            <person name="Conseiller E."/>
            <person name="Debuchy R."/>
            <person name="Malagnac F."/>
            <person name="Goarin A."/>
            <person name="Silar P."/>
            <person name="Lacoste S."/>
            <person name="Sallet E."/>
            <person name="Bensimon A."/>
            <person name="Giraud T."/>
            <person name="Brygoo Y."/>
        </authorList>
    </citation>
    <scope>NUCLEOTIDE SEQUENCE [LARGE SCALE GENOMIC DNA]</scope>
    <source>
        <strain evidence="4">FM164</strain>
    </source>
</reference>
<keyword evidence="5" id="KW-1185">Reference proteome</keyword>
<dbReference type="InterPro" id="IPR000873">
    <property type="entry name" value="AMP-dep_synth/lig_dom"/>
</dbReference>
<dbReference type="AlphaFoldDB" id="W6PY91"/>
<dbReference type="PROSITE" id="PS00455">
    <property type="entry name" value="AMP_BINDING"/>
    <property type="match status" value="1"/>
</dbReference>
<organism evidence="4 5">
    <name type="scientific">Penicillium roqueforti (strain FM164)</name>
    <dbReference type="NCBI Taxonomy" id="1365484"/>
    <lineage>
        <taxon>Eukaryota</taxon>
        <taxon>Fungi</taxon>
        <taxon>Dikarya</taxon>
        <taxon>Ascomycota</taxon>
        <taxon>Pezizomycotina</taxon>
        <taxon>Eurotiomycetes</taxon>
        <taxon>Eurotiomycetidae</taxon>
        <taxon>Eurotiales</taxon>
        <taxon>Aspergillaceae</taxon>
        <taxon>Penicillium</taxon>
    </lineage>
</organism>
<dbReference type="Pfam" id="PF00501">
    <property type="entry name" value="AMP-binding"/>
    <property type="match status" value="1"/>
</dbReference>
<dbReference type="EMBL" id="HG792015">
    <property type="protein sequence ID" value="CDM28721.1"/>
    <property type="molecule type" value="Genomic_DNA"/>
</dbReference>
<evidence type="ECO:0000259" key="3">
    <source>
        <dbReference type="Pfam" id="PF13193"/>
    </source>
</evidence>
<dbReference type="GO" id="GO:0031956">
    <property type="term" value="F:medium-chain fatty acid-CoA ligase activity"/>
    <property type="evidence" value="ECO:0007669"/>
    <property type="project" value="TreeGrafter"/>
</dbReference>
<dbReference type="Gene3D" id="3.40.50.12780">
    <property type="entry name" value="N-terminal domain of ligase-like"/>
    <property type="match status" value="1"/>
</dbReference>
<dbReference type="GO" id="GO:0006631">
    <property type="term" value="P:fatty acid metabolic process"/>
    <property type="evidence" value="ECO:0007669"/>
    <property type="project" value="TreeGrafter"/>
</dbReference>
<dbReference type="InterPro" id="IPR025110">
    <property type="entry name" value="AMP-bd_C"/>
</dbReference>
<dbReference type="InterPro" id="IPR042099">
    <property type="entry name" value="ANL_N_sf"/>
</dbReference>
<proteinExistence type="inferred from homology"/>
<name>W6PY91_PENRF</name>
<comment type="similarity">
    <text evidence="1">Belongs to the ATP-dependent AMP-binding enzyme family.</text>
</comment>
<sequence length="572" mass="63854">MDTPEPSVLLLPDDPFFHELFNRHTQDPEACVIYDRASERSVTPYHFLVDILQTVDRVRRILSQGEETPSANNIFVCVLVPYGYEYAVTILALRALGLTAVPVSEAILPEEFEYFVQVCNATYLITIPSLQDHAESLLSGTSLAILTLQLPLSITQPLPVLRKPLQVSETWNTDRGAILLFTSGTSGPPKGVLHTHRSVYIGAKEWIETYGLTRDDRILLPWNSHWCAGFMMLSGCILAGTCAEICSTVFNPAWFWERIKAAEVTFLHLTPSLLGPAIEWYAREVIRQSPQEVEGYLVGSRRLRTVVIGSTTVPTPVADFWIEKGVKFDLHYGCTECWMIAATDWRKSKGFTPRHVGKLVSGVETTLASESEGEMAIKSQGLFQKYLSANPHIMNNVFDDNGYYLTGDFIRRGHDASLFILGRASQDVVRFSGWKVFTLDVEDALLNIPHIAAAVVLGVDDDTVGQRVSALIVTKPQLEQSLPQKVSLATLRRTLALEQQLPVYKLPTLMRFLAPGEEIPRTNSGKVSKASARKKFFASDDLDSEKVEAWDLNRKDEDLPTRAWDWAGIGAQ</sequence>
<dbReference type="InterPro" id="IPR020845">
    <property type="entry name" value="AMP-binding_CS"/>
</dbReference>
<protein>
    <submittedName>
        <fullName evidence="4">AMP-dependent synthetase/ligase</fullName>
    </submittedName>
</protein>
<dbReference type="SUPFAM" id="SSF56801">
    <property type="entry name" value="Acetyl-CoA synthetase-like"/>
    <property type="match status" value="1"/>
</dbReference>
<dbReference type="InterPro" id="IPR045851">
    <property type="entry name" value="AMP-bd_C_sf"/>
</dbReference>
<keyword evidence="4" id="KW-0436">Ligase</keyword>
<dbReference type="Proteomes" id="UP000030686">
    <property type="component" value="Unassembled WGS sequence"/>
</dbReference>
<dbReference type="PANTHER" id="PTHR43201:SF8">
    <property type="entry name" value="ACYL-COA SYNTHETASE FAMILY MEMBER 3"/>
    <property type="match status" value="1"/>
</dbReference>